<sequence length="79" mass="8883">MALSGSLPQIHLGVRESCLLAEVLRAWDKHRLNREVPEDMALGKEKVLENLMTFLRHEVEEEEHCVLAENALGIPNGVP</sequence>
<gene>
    <name evidence="1" type="ORF">TNCV_4973931</name>
</gene>
<evidence type="ECO:0000313" key="2">
    <source>
        <dbReference type="Proteomes" id="UP000887159"/>
    </source>
</evidence>
<dbReference type="Proteomes" id="UP000887159">
    <property type="component" value="Unassembled WGS sequence"/>
</dbReference>
<keyword evidence="2" id="KW-1185">Reference proteome</keyword>
<proteinExistence type="predicted"/>
<organism evidence="1 2">
    <name type="scientific">Trichonephila clavipes</name>
    <name type="common">Golden silk orbweaver</name>
    <name type="synonym">Nephila clavipes</name>
    <dbReference type="NCBI Taxonomy" id="2585209"/>
    <lineage>
        <taxon>Eukaryota</taxon>
        <taxon>Metazoa</taxon>
        <taxon>Ecdysozoa</taxon>
        <taxon>Arthropoda</taxon>
        <taxon>Chelicerata</taxon>
        <taxon>Arachnida</taxon>
        <taxon>Araneae</taxon>
        <taxon>Araneomorphae</taxon>
        <taxon>Entelegynae</taxon>
        <taxon>Araneoidea</taxon>
        <taxon>Nephilidae</taxon>
        <taxon>Trichonephila</taxon>
    </lineage>
</organism>
<comment type="caution">
    <text evidence="1">The sequence shown here is derived from an EMBL/GenBank/DDBJ whole genome shotgun (WGS) entry which is preliminary data.</text>
</comment>
<dbReference type="EMBL" id="BMAU01021309">
    <property type="protein sequence ID" value="GFY11893.1"/>
    <property type="molecule type" value="Genomic_DNA"/>
</dbReference>
<evidence type="ECO:0000313" key="1">
    <source>
        <dbReference type="EMBL" id="GFY11893.1"/>
    </source>
</evidence>
<reference evidence="1" key="1">
    <citation type="submission" date="2020-08" db="EMBL/GenBank/DDBJ databases">
        <title>Multicomponent nature underlies the extraordinary mechanical properties of spider dragline silk.</title>
        <authorList>
            <person name="Kono N."/>
            <person name="Nakamura H."/>
            <person name="Mori M."/>
            <person name="Yoshida Y."/>
            <person name="Ohtoshi R."/>
            <person name="Malay A.D."/>
            <person name="Moran D.A.P."/>
            <person name="Tomita M."/>
            <person name="Numata K."/>
            <person name="Arakawa K."/>
        </authorList>
    </citation>
    <scope>NUCLEOTIDE SEQUENCE</scope>
</reference>
<dbReference type="AlphaFoldDB" id="A0A8X6SI69"/>
<accession>A0A8X6SI69</accession>
<name>A0A8X6SI69_TRICX</name>
<protein>
    <submittedName>
        <fullName evidence="1">Uncharacterized protein</fullName>
    </submittedName>
</protein>